<proteinExistence type="predicted"/>
<evidence type="ECO:0000313" key="2">
    <source>
        <dbReference type="Proteomes" id="UP000664781"/>
    </source>
</evidence>
<comment type="caution">
    <text evidence="1">The sequence shown here is derived from an EMBL/GenBank/DDBJ whole genome shotgun (WGS) entry which is preliminary data.</text>
</comment>
<dbReference type="Proteomes" id="UP000664781">
    <property type="component" value="Unassembled WGS sequence"/>
</dbReference>
<evidence type="ECO:0000313" key="1">
    <source>
        <dbReference type="EMBL" id="MBO0657212.1"/>
    </source>
</evidence>
<gene>
    <name evidence="1" type="ORF">J1792_32210</name>
</gene>
<dbReference type="RefSeq" id="WP_207248796.1">
    <property type="nucleotide sequence ID" value="NZ_JAFMOF010000007.1"/>
</dbReference>
<sequence length="248" mass="27503">MIAPNGTSDSPQAPGLPDPETVLREADWESLWHSQGSAVAIPDALRALLDADPAVQARVMDEDLAPLRLETFIYPAAVPAAQYMAAILPDPRIAAIGVYRHAVDEYRQHPLRAMLLIWLGYLLSHTDDNVKAREEFGGNPSPDEETLFALRPAFYQQVAAFLHDDEHEVRYAALFAAIPLAEAPGLTRHQTELAGCARRLLATEEDTYRRVRVLNGLMAWGHDTAGLETDDDRRLRTLLNSITTEPSF</sequence>
<keyword evidence="2" id="KW-1185">Reference proteome</keyword>
<name>A0A939FTT6_9ACTN</name>
<reference evidence="1" key="1">
    <citation type="submission" date="2021-03" db="EMBL/GenBank/DDBJ databases">
        <title>Streptomyces strains.</title>
        <authorList>
            <person name="Lund M.B."/>
            <person name="Toerring T."/>
        </authorList>
    </citation>
    <scope>NUCLEOTIDE SEQUENCE</scope>
    <source>
        <strain evidence="1">JCM 4242</strain>
    </source>
</reference>
<dbReference type="AlphaFoldDB" id="A0A939FTT6"/>
<dbReference type="EMBL" id="JAFMOF010000007">
    <property type="protein sequence ID" value="MBO0657212.1"/>
    <property type="molecule type" value="Genomic_DNA"/>
</dbReference>
<accession>A0A939FTT6</accession>
<evidence type="ECO:0008006" key="3">
    <source>
        <dbReference type="Google" id="ProtNLM"/>
    </source>
</evidence>
<protein>
    <recommendedName>
        <fullName evidence="3">HEAT repeat domain-containing protein</fullName>
    </recommendedName>
</protein>
<organism evidence="1 2">
    <name type="scientific">Streptomyces triculaminicus</name>
    <dbReference type="NCBI Taxonomy" id="2816232"/>
    <lineage>
        <taxon>Bacteria</taxon>
        <taxon>Bacillati</taxon>
        <taxon>Actinomycetota</taxon>
        <taxon>Actinomycetes</taxon>
        <taxon>Kitasatosporales</taxon>
        <taxon>Streptomycetaceae</taxon>
        <taxon>Streptomyces</taxon>
    </lineage>
</organism>